<organism evidence="6 7">
    <name type="scientific">Acidilutibacter cellobiosedens</name>
    <dbReference type="NCBI Taxonomy" id="2507161"/>
    <lineage>
        <taxon>Bacteria</taxon>
        <taxon>Bacillati</taxon>
        <taxon>Bacillota</taxon>
        <taxon>Tissierellia</taxon>
        <taxon>Tissierellales</taxon>
        <taxon>Acidilutibacteraceae</taxon>
        <taxon>Acidilutibacter</taxon>
    </lineage>
</organism>
<feature type="binding site" evidence="3">
    <location>
        <position position="360"/>
    </location>
    <ligand>
        <name>CoA</name>
        <dbReference type="ChEBI" id="CHEBI:57287"/>
    </ligand>
</feature>
<feature type="binding site" evidence="3">
    <location>
        <position position="380"/>
    </location>
    <ligand>
        <name>CoA</name>
        <dbReference type="ChEBI" id="CHEBI:57287"/>
    </ligand>
</feature>
<dbReference type="Pfam" id="PF02550">
    <property type="entry name" value="AcetylCoA_hydro"/>
    <property type="match status" value="1"/>
</dbReference>
<feature type="binding site" evidence="3">
    <location>
        <begin position="265"/>
        <end position="269"/>
    </location>
    <ligand>
        <name>CoA</name>
        <dbReference type="ChEBI" id="CHEBI:57287"/>
    </ligand>
</feature>
<evidence type="ECO:0000313" key="6">
    <source>
        <dbReference type="EMBL" id="QAT62787.1"/>
    </source>
</evidence>
<feature type="binding site" evidence="3">
    <location>
        <position position="404"/>
    </location>
    <ligand>
        <name>CoA</name>
        <dbReference type="ChEBI" id="CHEBI:57287"/>
    </ligand>
</feature>
<dbReference type="GO" id="GO:0008775">
    <property type="term" value="F:acetate CoA-transferase activity"/>
    <property type="evidence" value="ECO:0007669"/>
    <property type="project" value="InterPro"/>
</dbReference>
<dbReference type="InterPro" id="IPR026888">
    <property type="entry name" value="AcetylCoA_hyd_C"/>
</dbReference>
<dbReference type="GO" id="GO:0003986">
    <property type="term" value="F:acetyl-CoA hydrolase activity"/>
    <property type="evidence" value="ECO:0007669"/>
    <property type="project" value="TreeGrafter"/>
</dbReference>
<keyword evidence="6" id="KW-0808">Transferase</keyword>
<accession>A0A410QFK5</accession>
<dbReference type="InterPro" id="IPR037171">
    <property type="entry name" value="NagB/RpiA_transferase-like"/>
</dbReference>
<dbReference type="InterPro" id="IPR003702">
    <property type="entry name" value="ActCoA_hydro_N"/>
</dbReference>
<dbReference type="Proteomes" id="UP000287969">
    <property type="component" value="Chromosome"/>
</dbReference>
<keyword evidence="7" id="KW-1185">Reference proteome</keyword>
<gene>
    <name evidence="6" type="ORF">EQM13_15040</name>
</gene>
<feature type="domain" description="Acetyl-CoA hydrolase/transferase N-terminal" evidence="4">
    <location>
        <begin position="10"/>
        <end position="217"/>
    </location>
</feature>
<protein>
    <submittedName>
        <fullName evidence="6">Succinate CoA transferase</fullName>
    </submittedName>
</protein>
<dbReference type="InterPro" id="IPR038460">
    <property type="entry name" value="AcetylCoA_hyd_C_sf"/>
</dbReference>
<evidence type="ECO:0000256" key="1">
    <source>
        <dbReference type="ARBA" id="ARBA00009632"/>
    </source>
</evidence>
<dbReference type="KEGG" id="spoa:EQM13_15040"/>
<dbReference type="EMBL" id="CP035282">
    <property type="protein sequence ID" value="QAT62787.1"/>
    <property type="molecule type" value="Genomic_DNA"/>
</dbReference>
<dbReference type="Pfam" id="PF13336">
    <property type="entry name" value="AcetylCoA_hyd_C"/>
    <property type="match status" value="1"/>
</dbReference>
<evidence type="ECO:0000256" key="3">
    <source>
        <dbReference type="PIRSR" id="PIRSR617821-2"/>
    </source>
</evidence>
<dbReference type="FunFam" id="3.40.1080.20:FF:000001">
    <property type="entry name" value="Acetyl-CoA hydrolase Ach1"/>
    <property type="match status" value="1"/>
</dbReference>
<evidence type="ECO:0000259" key="5">
    <source>
        <dbReference type="Pfam" id="PF13336"/>
    </source>
</evidence>
<reference evidence="7" key="1">
    <citation type="submission" date="2019-01" db="EMBL/GenBank/DDBJ databases">
        <title>Draft genomes of a novel of Sporanaerobacter strains.</title>
        <authorList>
            <person name="Ma S."/>
        </authorList>
    </citation>
    <scope>NUCLEOTIDE SEQUENCE [LARGE SCALE GENOMIC DNA]</scope>
    <source>
        <strain evidence="7">NJN-17</strain>
    </source>
</reference>
<evidence type="ECO:0000259" key="4">
    <source>
        <dbReference type="Pfam" id="PF02550"/>
    </source>
</evidence>
<dbReference type="RefSeq" id="WP_128753101.1">
    <property type="nucleotide sequence ID" value="NZ_CP035282.1"/>
</dbReference>
<comment type="similarity">
    <text evidence="1">Belongs to the acetyl-CoA hydrolase/transferase family.</text>
</comment>
<proteinExistence type="inferred from homology"/>
<dbReference type="PANTHER" id="PTHR43609">
    <property type="entry name" value="ACETYL-COA HYDROLASE"/>
    <property type="match status" value="1"/>
</dbReference>
<dbReference type="InterPro" id="IPR046433">
    <property type="entry name" value="ActCoA_hydro"/>
</dbReference>
<feature type="active site" description="5-glutamyl coenzyme A thioester intermediate" evidence="2">
    <location>
        <position position="290"/>
    </location>
</feature>
<dbReference type="PANTHER" id="PTHR43609:SF1">
    <property type="entry name" value="ACETYL-COA HYDROLASE"/>
    <property type="match status" value="1"/>
</dbReference>
<feature type="binding site" evidence="3">
    <location>
        <position position="384"/>
    </location>
    <ligand>
        <name>CoA</name>
        <dbReference type="ChEBI" id="CHEBI:57287"/>
    </ligand>
</feature>
<dbReference type="Gene3D" id="3.40.1080.20">
    <property type="entry name" value="Acetyl-CoA hydrolase/transferase C-terminal domain"/>
    <property type="match status" value="1"/>
</dbReference>
<name>A0A410QFK5_9FIRM</name>
<dbReference type="AlphaFoldDB" id="A0A410QFK5"/>
<evidence type="ECO:0000313" key="7">
    <source>
        <dbReference type="Proteomes" id="UP000287969"/>
    </source>
</evidence>
<sequence>MIEDRIKDIELRKKITTAENAALFIKNGMTIATSGFTPSGYPKATPLALSKRIKNNNENIKITLITGASVGDELDGELARNNITKKRIPYQTNDSCRKAINNGDIQFCDVHLSLLPQYINYNYLEDIDIGIVEASEITENGCMIPTTSVGITPTIVKKAKKLIIEINTSQPIDLRGIHDIYTLPNPPKRTPIPILNCKDRIGTNYIQIDKNKIIAIVFTDIRDDVKKLAEPNKDSNLMAEIFLEFLDHEIKAGRIPRKLLPFQSGVGSVSNSILNGFSRSKYDKLQFYSEVIQDSMLDLIDIGKVQIASGTAISPSPEGLNKFYDDIKRYKSKIILRPQEISNNPEIIRRLGVIAMNTAIEVDIYGNVNSSNIMGGNLMNGIGGSGDFARNAYLSVFFTKSTAKNETISTVVPLVSHVDHTEHDVNIIITEQGIADLRGLSPKERAISIINNCANPIYKDLLSDYLKEAMKSKKNIPILLNRAFKCFESLEKTDTMKRGNIVYYANLINRKGDDYEEKSK</sequence>
<dbReference type="GO" id="GO:0006084">
    <property type="term" value="P:acetyl-CoA metabolic process"/>
    <property type="evidence" value="ECO:0007669"/>
    <property type="project" value="InterPro"/>
</dbReference>
<dbReference type="Gene3D" id="3.40.1080.10">
    <property type="entry name" value="Glutaconate Coenzyme A-transferase"/>
    <property type="match status" value="1"/>
</dbReference>
<dbReference type="SUPFAM" id="SSF100950">
    <property type="entry name" value="NagB/RpiA/CoA transferase-like"/>
    <property type="match status" value="2"/>
</dbReference>
<dbReference type="GO" id="GO:0006083">
    <property type="term" value="P:acetate metabolic process"/>
    <property type="evidence" value="ECO:0007669"/>
    <property type="project" value="InterPro"/>
</dbReference>
<dbReference type="OrthoDB" id="9801795at2"/>
<evidence type="ECO:0000256" key="2">
    <source>
        <dbReference type="PIRSR" id="PIRSR617821-1"/>
    </source>
</evidence>
<dbReference type="NCBIfam" id="TIGR03458">
    <property type="entry name" value="YgfH_subfam"/>
    <property type="match status" value="1"/>
</dbReference>
<dbReference type="InterPro" id="IPR017821">
    <property type="entry name" value="Succinate_CoA_transferase"/>
</dbReference>
<feature type="domain" description="Acetyl-CoA hydrolase/transferase C-terminal" evidence="5">
    <location>
        <begin position="319"/>
        <end position="465"/>
    </location>
</feature>